<dbReference type="SUPFAM" id="SSF56214">
    <property type="entry name" value="4'-phosphopantetheinyl transferase"/>
    <property type="match status" value="2"/>
</dbReference>
<dbReference type="InterPro" id="IPR004568">
    <property type="entry name" value="Ppantetheine-prot_Trfase_dom"/>
</dbReference>
<dbReference type="InterPro" id="IPR037143">
    <property type="entry name" value="4-PPantetheinyl_Trfase_dom_sf"/>
</dbReference>
<evidence type="ECO:0000259" key="8">
    <source>
        <dbReference type="Pfam" id="PF22624"/>
    </source>
</evidence>
<protein>
    <submittedName>
        <fullName evidence="9">4'-phosphopantetheinyl transferase</fullName>
    </submittedName>
</protein>
<evidence type="ECO:0000256" key="3">
    <source>
        <dbReference type="ARBA" id="ARBA00022679"/>
    </source>
</evidence>
<feature type="domain" description="4'-phosphopantetheinyl transferase" evidence="7">
    <location>
        <begin position="106"/>
        <end position="206"/>
    </location>
</feature>
<dbReference type="PANTHER" id="PTHR12215">
    <property type="entry name" value="PHOSPHOPANTETHEINE TRANSFERASE"/>
    <property type="match status" value="1"/>
</dbReference>
<keyword evidence="10" id="KW-1185">Reference proteome</keyword>
<comment type="cofactor">
    <cofactor evidence="1">
        <name>Mg(2+)</name>
        <dbReference type="ChEBI" id="CHEBI:18420"/>
    </cofactor>
</comment>
<reference evidence="9 10" key="1">
    <citation type="submission" date="2021-03" db="EMBL/GenBank/DDBJ databases">
        <title>Antimicrobial resistance genes in bacteria isolated from Japanese honey, and their potential for conferring macrolide and lincosamide resistance in the American foulbrood pathogen Paenibacillus larvae.</title>
        <authorList>
            <person name="Okamoto M."/>
            <person name="Kumagai M."/>
            <person name="Kanamori H."/>
            <person name="Takamatsu D."/>
        </authorList>
    </citation>
    <scope>NUCLEOTIDE SEQUENCE [LARGE SCALE GENOMIC DNA]</scope>
    <source>
        <strain evidence="9 10">J42TS3</strain>
    </source>
</reference>
<dbReference type="Pfam" id="PF22624">
    <property type="entry name" value="AASDHPPT_N"/>
    <property type="match status" value="1"/>
</dbReference>
<dbReference type="PANTHER" id="PTHR12215:SF10">
    <property type="entry name" value="L-AMINOADIPATE-SEMIALDEHYDE DEHYDROGENASE-PHOSPHOPANTETHEINYL TRANSFERASE"/>
    <property type="match status" value="1"/>
</dbReference>
<dbReference type="RefSeq" id="WP_244861459.1">
    <property type="nucleotide sequence ID" value="NZ_BOSL01000004.1"/>
</dbReference>
<evidence type="ECO:0000259" key="7">
    <source>
        <dbReference type="Pfam" id="PF01648"/>
    </source>
</evidence>
<dbReference type="GO" id="GO:0016740">
    <property type="term" value="F:transferase activity"/>
    <property type="evidence" value="ECO:0007669"/>
    <property type="project" value="UniProtKB-KW"/>
</dbReference>
<evidence type="ECO:0000313" key="10">
    <source>
        <dbReference type="Proteomes" id="UP000679992"/>
    </source>
</evidence>
<keyword evidence="6" id="KW-0045">Antibiotic biosynthesis</keyword>
<dbReference type="InterPro" id="IPR050559">
    <property type="entry name" value="P-Pant_transferase_sf"/>
</dbReference>
<dbReference type="NCBIfam" id="TIGR00556">
    <property type="entry name" value="pantethn_trn"/>
    <property type="match status" value="1"/>
</dbReference>
<organism evidence="9 10">
    <name type="scientific">Paenibacillus vini</name>
    <dbReference type="NCBI Taxonomy" id="1476024"/>
    <lineage>
        <taxon>Bacteria</taxon>
        <taxon>Bacillati</taxon>
        <taxon>Bacillota</taxon>
        <taxon>Bacilli</taxon>
        <taxon>Bacillales</taxon>
        <taxon>Paenibacillaceae</taxon>
        <taxon>Paenibacillus</taxon>
    </lineage>
</organism>
<keyword evidence="4" id="KW-0479">Metal-binding</keyword>
<comment type="similarity">
    <text evidence="2">Belongs to the P-Pant transferase superfamily. Gsp/Sfp/HetI/AcpT family.</text>
</comment>
<evidence type="ECO:0000256" key="6">
    <source>
        <dbReference type="ARBA" id="ARBA00023194"/>
    </source>
</evidence>
<dbReference type="InterPro" id="IPR008278">
    <property type="entry name" value="4-PPantetheinyl_Trfase_dom"/>
</dbReference>
<dbReference type="Proteomes" id="UP000679992">
    <property type="component" value="Unassembled WGS sequence"/>
</dbReference>
<dbReference type="InterPro" id="IPR055066">
    <property type="entry name" value="AASDHPPT_N"/>
</dbReference>
<feature type="domain" description="4'-phosphopantetheinyl transferase N-terminal" evidence="8">
    <location>
        <begin position="23"/>
        <end position="101"/>
    </location>
</feature>
<evidence type="ECO:0000256" key="1">
    <source>
        <dbReference type="ARBA" id="ARBA00001946"/>
    </source>
</evidence>
<evidence type="ECO:0000256" key="4">
    <source>
        <dbReference type="ARBA" id="ARBA00022723"/>
    </source>
</evidence>
<gene>
    <name evidence="9" type="ORF">J42TS3_18060</name>
</gene>
<keyword evidence="5" id="KW-0460">Magnesium</keyword>
<evidence type="ECO:0000256" key="5">
    <source>
        <dbReference type="ARBA" id="ARBA00022842"/>
    </source>
</evidence>
<sequence length="233" mass="26704">MSMIQVYGVKLTQEPDPLLEHKLLEALPIEKQEKIRRFFHRADALRCMTADILSRYMICRTLAIKNSEIQLHVNPFGKPLLSGNTGCHFNQSHSGQWIVGALSASSCGIDVEEIREPDMDVAEHCFAEQEFRDLQKVPADRRAEYFFDLWTLKESYVKASGFGLSVPLDSFAIRKQPTGISLNTEQEFRNCRFKQYSIDPAYKLSVCAEGGNFPEHVELIGQEQLYIDFMNYL</sequence>
<name>A0ABQ4M9U1_9BACL</name>
<evidence type="ECO:0000256" key="2">
    <source>
        <dbReference type="ARBA" id="ARBA00010990"/>
    </source>
</evidence>
<dbReference type="Gene3D" id="3.90.470.20">
    <property type="entry name" value="4'-phosphopantetheinyl transferase domain"/>
    <property type="match status" value="2"/>
</dbReference>
<comment type="caution">
    <text evidence="9">The sequence shown here is derived from an EMBL/GenBank/DDBJ whole genome shotgun (WGS) entry which is preliminary data.</text>
</comment>
<accession>A0ABQ4M9U1</accession>
<evidence type="ECO:0000313" key="9">
    <source>
        <dbReference type="EMBL" id="GIP52771.1"/>
    </source>
</evidence>
<dbReference type="Pfam" id="PF01648">
    <property type="entry name" value="ACPS"/>
    <property type="match status" value="1"/>
</dbReference>
<dbReference type="EMBL" id="BOSL01000004">
    <property type="protein sequence ID" value="GIP52771.1"/>
    <property type="molecule type" value="Genomic_DNA"/>
</dbReference>
<proteinExistence type="inferred from homology"/>
<keyword evidence="3 9" id="KW-0808">Transferase</keyword>